<proteinExistence type="predicted"/>
<evidence type="ECO:0000313" key="5">
    <source>
        <dbReference type="Proteomes" id="UP000374630"/>
    </source>
</evidence>
<evidence type="ECO:0000256" key="1">
    <source>
        <dbReference type="SAM" id="Phobius"/>
    </source>
</evidence>
<dbReference type="Proteomes" id="UP000374630">
    <property type="component" value="Unassembled WGS sequence"/>
</dbReference>
<feature type="transmembrane region" description="Helical" evidence="1">
    <location>
        <begin position="67"/>
        <end position="89"/>
    </location>
</feature>
<reference evidence="4 5" key="1">
    <citation type="journal article" date="2019" name="Syst. Appl. Microbiol.">
        <title>Characterization of Bifidobacterium species in feaces of the Egyptian fruit bat: Description of B. vespertilionis sp. nov. and B. rousetti sp. nov.</title>
        <authorList>
            <person name="Modesto M."/>
            <person name="Satti M."/>
            <person name="Watanabe K."/>
            <person name="Puglisi E."/>
            <person name="Morelli L."/>
            <person name="Huang C.-H."/>
            <person name="Liou J.-S."/>
            <person name="Miyashita M."/>
            <person name="Tamura T."/>
            <person name="Saito S."/>
            <person name="Mori K."/>
            <person name="Huang L."/>
            <person name="Sciavilla P."/>
            <person name="Sandri C."/>
            <person name="Spiezio C."/>
            <person name="Vitali F."/>
            <person name="Cavalieri D."/>
            <person name="Perpetuini G."/>
            <person name="Tofalo R."/>
            <person name="Bonetti A."/>
            <person name="Arita M."/>
            <person name="Mattarelli P."/>
        </authorList>
    </citation>
    <scope>NUCLEOTIDE SEQUENCE [LARGE SCALE GENOMIC DNA]</scope>
    <source>
        <strain evidence="2 5">RST16</strain>
        <strain evidence="3 4">RST8</strain>
    </source>
</reference>
<evidence type="ECO:0000313" key="4">
    <source>
        <dbReference type="Proteomes" id="UP000345527"/>
    </source>
</evidence>
<evidence type="ECO:0000313" key="3">
    <source>
        <dbReference type="EMBL" id="KAA8822808.1"/>
    </source>
</evidence>
<evidence type="ECO:0000313" key="2">
    <source>
        <dbReference type="EMBL" id="KAA8820985.1"/>
    </source>
</evidence>
<organism evidence="3 4">
    <name type="scientific">Bifidobacterium vespertilionis</name>
    <dbReference type="NCBI Taxonomy" id="2562524"/>
    <lineage>
        <taxon>Bacteria</taxon>
        <taxon>Bacillati</taxon>
        <taxon>Actinomycetota</taxon>
        <taxon>Actinomycetes</taxon>
        <taxon>Bifidobacteriales</taxon>
        <taxon>Bifidobacteriaceae</taxon>
        <taxon>Bifidobacterium</taxon>
    </lineage>
</organism>
<feature type="transmembrane region" description="Helical" evidence="1">
    <location>
        <begin position="123"/>
        <end position="143"/>
    </location>
</feature>
<accession>A0A5J5E108</accession>
<keyword evidence="5" id="KW-1185">Reference proteome</keyword>
<protein>
    <recommendedName>
        <fullName evidence="6">DUF2178 domain-containing protein</fullName>
    </recommendedName>
</protein>
<evidence type="ECO:0008006" key="6">
    <source>
        <dbReference type="Google" id="ProtNLM"/>
    </source>
</evidence>
<keyword evidence="1" id="KW-0472">Membrane</keyword>
<feature type="transmembrane region" description="Helical" evidence="1">
    <location>
        <begin position="155"/>
        <end position="175"/>
    </location>
</feature>
<dbReference type="Proteomes" id="UP000345527">
    <property type="component" value="Unassembled WGS sequence"/>
</dbReference>
<dbReference type="SUPFAM" id="SSF103473">
    <property type="entry name" value="MFS general substrate transporter"/>
    <property type="match status" value="1"/>
</dbReference>
<feature type="transmembrane region" description="Helical" evidence="1">
    <location>
        <begin position="230"/>
        <end position="251"/>
    </location>
</feature>
<keyword evidence="1" id="KW-0812">Transmembrane</keyword>
<dbReference type="EMBL" id="RZNZ01000006">
    <property type="protein sequence ID" value="KAA8820985.1"/>
    <property type="molecule type" value="Genomic_DNA"/>
</dbReference>
<dbReference type="AlphaFoldDB" id="A0A5J5E108"/>
<comment type="caution">
    <text evidence="3">The sequence shown here is derived from an EMBL/GenBank/DDBJ whole genome shotgun (WGS) entry which is preliminary data.</text>
</comment>
<gene>
    <name evidence="3" type="ORF">EM848_08130</name>
    <name evidence="2" type="ORF">EMO90_05870</name>
</gene>
<dbReference type="OrthoDB" id="3240038at2"/>
<name>A0A5J5E108_9BIFI</name>
<feature type="transmembrane region" description="Helical" evidence="1">
    <location>
        <begin position="34"/>
        <end position="55"/>
    </location>
</feature>
<dbReference type="InterPro" id="IPR036259">
    <property type="entry name" value="MFS_trans_sf"/>
</dbReference>
<keyword evidence="1" id="KW-1133">Transmembrane helix</keyword>
<dbReference type="EMBL" id="RZOA01000015">
    <property type="protein sequence ID" value="KAA8822808.1"/>
    <property type="molecule type" value="Genomic_DNA"/>
</dbReference>
<feature type="transmembrane region" description="Helical" evidence="1">
    <location>
        <begin position="202"/>
        <end position="224"/>
    </location>
</feature>
<sequence>MRNYNVNPDHAGGSGGPGGSVSGAAAGARGVARAVPVIGGFVLFMAAVTIFGILMDRPSVFPWGWGAMIAICAALAVAGVALIVAGFVWPRPLTDDERRAIERAGKLTAKATAKERFRARLKFFAAAGLLLVWGVSWAIGGGIRYGWTSAEFRSWAATGVWALVAAAFMIIAGLLSGRGKYAIPVPRDDERERLVKLKAGEAAGLIMYVACLAMEILLFSLSAALDSSPLMYVGLGFLGAVVLYCVISVLARRYYDSRL</sequence>
<dbReference type="RefSeq" id="WP_150354432.1">
    <property type="nucleotide sequence ID" value="NZ_RZNZ01000006.1"/>
</dbReference>